<dbReference type="GO" id="GO:0046983">
    <property type="term" value="F:protein dimerization activity"/>
    <property type="evidence" value="ECO:0007669"/>
    <property type="project" value="InterPro"/>
</dbReference>
<organism evidence="1 2">
    <name type="scientific">Ureibacillus yapensis</name>
    <dbReference type="NCBI Taxonomy" id="2304605"/>
    <lineage>
        <taxon>Bacteria</taxon>
        <taxon>Bacillati</taxon>
        <taxon>Bacillota</taxon>
        <taxon>Bacilli</taxon>
        <taxon>Bacillales</taxon>
        <taxon>Caryophanaceae</taxon>
        <taxon>Ureibacillus</taxon>
    </lineage>
</organism>
<dbReference type="RefSeq" id="WP_118874833.1">
    <property type="nucleotide sequence ID" value="NZ_QWEI01000001.1"/>
</dbReference>
<dbReference type="GO" id="GO:0043937">
    <property type="term" value="P:regulation of sporulation"/>
    <property type="evidence" value="ECO:0007669"/>
    <property type="project" value="InterPro"/>
</dbReference>
<sequence length="69" mass="8222">MVRDLLNELEKKRQLMIKSGVEYGLQNPKTIRLSKELDRLMNEYDIEDISNKLHRAGQLKKNAQYDFIQ</sequence>
<comment type="caution">
    <text evidence="1">The sequence shown here is derived from an EMBL/GenBank/DDBJ whole genome shotgun (WGS) entry which is preliminary data.</text>
</comment>
<proteinExistence type="predicted"/>
<dbReference type="SUPFAM" id="SSF140500">
    <property type="entry name" value="BAS1536-like"/>
    <property type="match status" value="1"/>
</dbReference>
<keyword evidence="2" id="KW-1185">Reference proteome</keyword>
<accession>A0A396SDP8</accession>
<dbReference type="InterPro" id="IPR037208">
    <property type="entry name" value="Spo0E-like_sf"/>
</dbReference>
<dbReference type="Gene3D" id="4.10.280.10">
    <property type="entry name" value="Helix-loop-helix DNA-binding domain"/>
    <property type="match status" value="1"/>
</dbReference>
<evidence type="ECO:0000313" key="1">
    <source>
        <dbReference type="EMBL" id="RHW39823.1"/>
    </source>
</evidence>
<reference evidence="1 2" key="1">
    <citation type="submission" date="2018-08" db="EMBL/GenBank/DDBJ databases">
        <title>Lysinibacillus sp. YLB-03 draft genome sequence.</title>
        <authorList>
            <person name="Yu L."/>
        </authorList>
    </citation>
    <scope>NUCLEOTIDE SEQUENCE [LARGE SCALE GENOMIC DNA]</scope>
    <source>
        <strain evidence="1 2">YLB-03</strain>
    </source>
</reference>
<name>A0A396SDP8_9BACL</name>
<dbReference type="Pfam" id="PF09388">
    <property type="entry name" value="SpoOE-like"/>
    <property type="match status" value="1"/>
</dbReference>
<evidence type="ECO:0000313" key="2">
    <source>
        <dbReference type="Proteomes" id="UP000265692"/>
    </source>
</evidence>
<protein>
    <submittedName>
        <fullName evidence="1">Aspartyl-phosphate phosphatase Spo0E family protein</fullName>
    </submittedName>
</protein>
<dbReference type="AlphaFoldDB" id="A0A396SDP8"/>
<dbReference type="InterPro" id="IPR018540">
    <property type="entry name" value="Spo0E-like"/>
</dbReference>
<dbReference type="InterPro" id="IPR036638">
    <property type="entry name" value="HLH_DNA-bd_sf"/>
</dbReference>
<gene>
    <name evidence="1" type="ORF">D1B33_02935</name>
</gene>
<dbReference type="Proteomes" id="UP000265692">
    <property type="component" value="Unassembled WGS sequence"/>
</dbReference>
<dbReference type="EMBL" id="QWEI01000001">
    <property type="protein sequence ID" value="RHW39823.1"/>
    <property type="molecule type" value="Genomic_DNA"/>
</dbReference>
<dbReference type="OrthoDB" id="2738512at2"/>